<dbReference type="Pfam" id="PF07002">
    <property type="entry name" value="Copine"/>
    <property type="match status" value="1"/>
</dbReference>
<dbReference type="GO" id="GO:0005886">
    <property type="term" value="C:plasma membrane"/>
    <property type="evidence" value="ECO:0007669"/>
    <property type="project" value="TreeGrafter"/>
</dbReference>
<proteinExistence type="predicted"/>
<dbReference type="AlphaFoldDB" id="A0AAD9L4G1"/>
<evidence type="ECO:0000259" key="1">
    <source>
        <dbReference type="Pfam" id="PF07002"/>
    </source>
</evidence>
<accession>A0AAD9L4G1</accession>
<protein>
    <recommendedName>
        <fullName evidence="1">Copine C-terminal domain-containing protein</fullName>
    </recommendedName>
</protein>
<dbReference type="GO" id="GO:0005544">
    <property type="term" value="F:calcium-dependent phospholipid binding"/>
    <property type="evidence" value="ECO:0007669"/>
    <property type="project" value="InterPro"/>
</dbReference>
<sequence>MPQTKEAIVRASTLPLSIIIVGIGKADFKEMKVLDGDEEILKSRGRPSARDIVQFVQLRDFLKDGRVRVGRRWRRKSWVRFPCSSSHT</sequence>
<organism evidence="2 3">
    <name type="scientific">Ridgeia piscesae</name>
    <name type="common">Tubeworm</name>
    <dbReference type="NCBI Taxonomy" id="27915"/>
    <lineage>
        <taxon>Eukaryota</taxon>
        <taxon>Metazoa</taxon>
        <taxon>Spiralia</taxon>
        <taxon>Lophotrochozoa</taxon>
        <taxon>Annelida</taxon>
        <taxon>Polychaeta</taxon>
        <taxon>Sedentaria</taxon>
        <taxon>Canalipalpata</taxon>
        <taxon>Sabellida</taxon>
        <taxon>Siboglinidae</taxon>
        <taxon>Ridgeia</taxon>
    </lineage>
</organism>
<comment type="caution">
    <text evidence="2">The sequence shown here is derived from an EMBL/GenBank/DDBJ whole genome shotgun (WGS) entry which is preliminary data.</text>
</comment>
<evidence type="ECO:0000313" key="2">
    <source>
        <dbReference type="EMBL" id="KAK2183198.1"/>
    </source>
</evidence>
<dbReference type="GO" id="GO:0071277">
    <property type="term" value="P:cellular response to calcium ion"/>
    <property type="evidence" value="ECO:0007669"/>
    <property type="project" value="TreeGrafter"/>
</dbReference>
<feature type="domain" description="Copine C-terminal" evidence="1">
    <location>
        <begin position="1"/>
        <end position="64"/>
    </location>
</feature>
<reference evidence="2" key="1">
    <citation type="journal article" date="2023" name="Mol. Biol. Evol.">
        <title>Third-Generation Sequencing Reveals the Adaptive Role of the Epigenome in Three Deep-Sea Polychaetes.</title>
        <authorList>
            <person name="Perez M."/>
            <person name="Aroh O."/>
            <person name="Sun Y."/>
            <person name="Lan Y."/>
            <person name="Juniper S.K."/>
            <person name="Young C.R."/>
            <person name="Angers B."/>
            <person name="Qian P.Y."/>
        </authorList>
    </citation>
    <scope>NUCLEOTIDE SEQUENCE</scope>
    <source>
        <strain evidence="2">R07B-5</strain>
    </source>
</reference>
<dbReference type="InterPro" id="IPR045052">
    <property type="entry name" value="Copine"/>
</dbReference>
<dbReference type="EMBL" id="JAODUO010000319">
    <property type="protein sequence ID" value="KAK2183198.1"/>
    <property type="molecule type" value="Genomic_DNA"/>
</dbReference>
<evidence type="ECO:0000313" key="3">
    <source>
        <dbReference type="Proteomes" id="UP001209878"/>
    </source>
</evidence>
<dbReference type="Proteomes" id="UP001209878">
    <property type="component" value="Unassembled WGS sequence"/>
</dbReference>
<gene>
    <name evidence="2" type="ORF">NP493_320g01057</name>
</gene>
<dbReference type="PANTHER" id="PTHR10857">
    <property type="entry name" value="COPINE"/>
    <property type="match status" value="1"/>
</dbReference>
<dbReference type="PANTHER" id="PTHR10857:SF106">
    <property type="entry name" value="C2 DOMAIN-CONTAINING PROTEIN"/>
    <property type="match status" value="1"/>
</dbReference>
<dbReference type="InterPro" id="IPR010734">
    <property type="entry name" value="Copine_C"/>
</dbReference>
<keyword evidence="3" id="KW-1185">Reference proteome</keyword>
<name>A0AAD9L4G1_RIDPI</name>